<protein>
    <submittedName>
        <fullName evidence="2">1A family penicillin-binding protein</fullName>
    </submittedName>
</protein>
<dbReference type="KEGG" id="mch:Mchl_5751"/>
<feature type="signal peptide" evidence="1">
    <location>
        <begin position="1"/>
        <end position="25"/>
    </location>
</feature>
<keyword evidence="2" id="KW-0614">Plasmid</keyword>
<proteinExistence type="predicted"/>
<evidence type="ECO:0000256" key="1">
    <source>
        <dbReference type="SAM" id="SignalP"/>
    </source>
</evidence>
<evidence type="ECO:0000313" key="3">
    <source>
        <dbReference type="Proteomes" id="UP000002385"/>
    </source>
</evidence>
<dbReference type="InterPro" id="IPR006311">
    <property type="entry name" value="TAT_signal"/>
</dbReference>
<geneLocation type="plasmid" evidence="2 3">
    <name>pCMU02</name>
</geneLocation>
<dbReference type="AlphaFoldDB" id="B7L3Q5"/>
<sequence>MLPAMTRRATIASALAMLAAPALPAAPSPFAVAIRRARLADAAHLQAGRDSIDVFGSNGPRPAYWRAYRFGVMAERYSARRAVYALTPATADEAHALVAYFAERASLTADPGAAKAARRRLRKVFARPGAASAPEMPAILKPPAPS</sequence>
<reference evidence="2 3" key="1">
    <citation type="submission" date="2008-12" db="EMBL/GenBank/DDBJ databases">
        <title>Complete sequence of plasmid2 of Methylobacterium chloromethanicum CM4.</title>
        <authorList>
            <consortium name="US DOE Joint Genome Institute"/>
            <person name="Lucas S."/>
            <person name="Copeland A."/>
            <person name="Lapidus A."/>
            <person name="Glavina del Rio T."/>
            <person name="Dalin E."/>
            <person name="Tice H."/>
            <person name="Bruce D."/>
            <person name="Goodwin L."/>
            <person name="Pitluck S."/>
            <person name="Chertkov O."/>
            <person name="Brettin T."/>
            <person name="Detter J.C."/>
            <person name="Han C."/>
            <person name="Larimer F."/>
            <person name="Land M."/>
            <person name="Hauser L."/>
            <person name="Kyrpides N."/>
            <person name="Mikhailova N."/>
            <person name="Marx C."/>
            <person name="Richardson P."/>
        </authorList>
    </citation>
    <scope>NUCLEOTIDE SEQUENCE [LARGE SCALE GENOMIC DNA]</scope>
    <source>
        <strain evidence="3">CM4 / NCIMB 13688</strain>
        <plasmid evidence="2 3">pCMU02</plasmid>
    </source>
</reference>
<evidence type="ECO:0000313" key="2">
    <source>
        <dbReference type="EMBL" id="ACK86463.1"/>
    </source>
</evidence>
<keyword evidence="1" id="KW-0732">Signal</keyword>
<dbReference type="PROSITE" id="PS51318">
    <property type="entry name" value="TAT"/>
    <property type="match status" value="1"/>
</dbReference>
<accession>B7L3Q5</accession>
<feature type="chain" id="PRO_5002859074" evidence="1">
    <location>
        <begin position="26"/>
        <end position="146"/>
    </location>
</feature>
<dbReference type="EMBL" id="CP001300">
    <property type="protein sequence ID" value="ACK86463.1"/>
    <property type="molecule type" value="Genomic_DNA"/>
</dbReference>
<reference evidence="2 3" key="2">
    <citation type="journal article" date="2012" name="J. Bacteriol.">
        <title>Complete genome sequences of six strains of the genus Methylobacterium.</title>
        <authorList>
            <person name="Marx C.J."/>
            <person name="Bringel F."/>
            <person name="Chistoserdova L."/>
            <person name="Moulin L."/>
            <person name="Farhan Ul Haque M."/>
            <person name="Fleischman D.E."/>
            <person name="Gruffaz C."/>
            <person name="Jourand P."/>
            <person name="Knief C."/>
            <person name="Lee M.C."/>
            <person name="Muller E.E."/>
            <person name="Nadalig T."/>
            <person name="Peyraud R."/>
            <person name="Roselli S."/>
            <person name="Russ L."/>
            <person name="Goodwin L.A."/>
            <person name="Ivanova N."/>
            <person name="Kyrpides N."/>
            <person name="Lajus A."/>
            <person name="Land M.L."/>
            <person name="Medigue C."/>
            <person name="Mikhailova N."/>
            <person name="Nolan M."/>
            <person name="Woyke T."/>
            <person name="Stolyar S."/>
            <person name="Vorholt J.A."/>
            <person name="Vuilleumier S."/>
        </authorList>
    </citation>
    <scope>NUCLEOTIDE SEQUENCE [LARGE SCALE GENOMIC DNA]</scope>
    <source>
        <strain evidence="3">CM4 / NCIMB 13688</strain>
        <plasmid evidence="2 3">pCMU02</plasmid>
    </source>
</reference>
<organism evidence="2 3">
    <name type="scientific">Methylorubrum extorquens (strain CM4 / NCIMB 13688)</name>
    <name type="common">Methylobacterium extorquens</name>
    <dbReference type="NCBI Taxonomy" id="440085"/>
    <lineage>
        <taxon>Bacteria</taxon>
        <taxon>Pseudomonadati</taxon>
        <taxon>Pseudomonadota</taxon>
        <taxon>Alphaproteobacteria</taxon>
        <taxon>Hyphomicrobiales</taxon>
        <taxon>Methylobacteriaceae</taxon>
        <taxon>Methylorubrum</taxon>
    </lineage>
</organism>
<dbReference type="Proteomes" id="UP000002385">
    <property type="component" value="Plasmid pCMU02"/>
</dbReference>
<gene>
    <name evidence="2" type="ordered locus">Mchl_5751</name>
</gene>
<dbReference type="HOGENOM" id="CLU_1775252_0_0_5"/>
<name>B7L3Q5_METC4</name>